<evidence type="ECO:0000313" key="16">
    <source>
        <dbReference type="Proteomes" id="UP000228934"/>
    </source>
</evidence>
<keyword evidence="16" id="KW-1185">Reference proteome</keyword>
<dbReference type="Proteomes" id="UP000228934">
    <property type="component" value="Unassembled WGS sequence"/>
</dbReference>
<dbReference type="PROSITE" id="PS50026">
    <property type="entry name" value="EGF_3"/>
    <property type="match status" value="1"/>
</dbReference>
<dbReference type="SMART" id="SM00032">
    <property type="entry name" value="CCP"/>
    <property type="match status" value="1"/>
</dbReference>
<dbReference type="PROSITE" id="PS01187">
    <property type="entry name" value="EGF_CA"/>
    <property type="match status" value="1"/>
</dbReference>
<keyword evidence="3" id="KW-0964">Secreted</keyword>
<dbReference type="InterPro" id="IPR050751">
    <property type="entry name" value="ECM_structural_protein"/>
</dbReference>
<dbReference type="Pfam" id="PF22914">
    <property type="entry name" value="Fibulin_C"/>
    <property type="match status" value="1"/>
</dbReference>
<dbReference type="InterPro" id="IPR000436">
    <property type="entry name" value="Sushi_SCR_CCP_dom"/>
</dbReference>
<evidence type="ECO:0000256" key="4">
    <source>
        <dbReference type="ARBA" id="ARBA00022530"/>
    </source>
</evidence>
<dbReference type="SUPFAM" id="SSF57535">
    <property type="entry name" value="Complement control module/SCR domain"/>
    <property type="match status" value="1"/>
</dbReference>
<dbReference type="InterPro" id="IPR055088">
    <property type="entry name" value="Fibulin_C"/>
</dbReference>
<comment type="subcellular location">
    <subcellularLocation>
        <location evidence="1">Secreted</location>
        <location evidence="1">Extracellular space</location>
        <location evidence="1">Extracellular matrix</location>
    </subcellularLocation>
</comment>
<feature type="disulfide bond" evidence="11">
    <location>
        <begin position="100"/>
        <end position="127"/>
    </location>
</feature>
<feature type="domain" description="Sushi" evidence="14">
    <location>
        <begin position="72"/>
        <end position="129"/>
    </location>
</feature>
<dbReference type="InterPro" id="IPR000742">
    <property type="entry name" value="EGF"/>
</dbReference>
<keyword evidence="6 12" id="KW-0732">Signal</keyword>
<dbReference type="Pfam" id="PF12662">
    <property type="entry name" value="cEGF"/>
    <property type="match status" value="1"/>
</dbReference>
<feature type="chain" id="PRO_5013560552" evidence="12">
    <location>
        <begin position="21"/>
        <end position="380"/>
    </location>
</feature>
<proteinExistence type="inferred from homology"/>
<dbReference type="InterPro" id="IPR000152">
    <property type="entry name" value="EGF-type_Asp/Asn_hydroxyl_site"/>
</dbReference>
<organism evidence="15 16">
    <name type="scientific">Aquarana catesbeiana</name>
    <name type="common">American bullfrog</name>
    <name type="synonym">Rana catesbeiana</name>
    <dbReference type="NCBI Taxonomy" id="8400"/>
    <lineage>
        <taxon>Eukaryota</taxon>
        <taxon>Metazoa</taxon>
        <taxon>Chordata</taxon>
        <taxon>Craniata</taxon>
        <taxon>Vertebrata</taxon>
        <taxon>Euteleostomi</taxon>
        <taxon>Amphibia</taxon>
        <taxon>Batrachia</taxon>
        <taxon>Anura</taxon>
        <taxon>Neobatrachia</taxon>
        <taxon>Ranoidea</taxon>
        <taxon>Ranidae</taxon>
        <taxon>Aquarana</taxon>
    </lineage>
</organism>
<evidence type="ECO:0000256" key="8">
    <source>
        <dbReference type="ARBA" id="ARBA00023157"/>
    </source>
</evidence>
<keyword evidence="7" id="KW-0677">Repeat</keyword>
<dbReference type="PROSITE" id="PS00010">
    <property type="entry name" value="ASX_HYDROXYL"/>
    <property type="match status" value="1"/>
</dbReference>
<dbReference type="SMART" id="SM00181">
    <property type="entry name" value="EGF"/>
    <property type="match status" value="2"/>
</dbReference>
<sequence>MVKAVLLLCVALHLLGPSASQTCSEQREALRTLRQVQKLLTDHEASYLRGMRTLSRRLNQLRTHLQKEDGKDNCPPLKPPRHGRMLGRKLNVGHEVHFLCDLGFHLLGSETRTCLDNQTWSGQAASCTESPSTTNTTLLRPAKCSSFHGTQHCTCDDGYVIQTGGVCQDIDECSLFHGSALVKICVHECVNTPGSYQCVCPQGYLLDSSQNRCQDIDECVSEQSACAGGQTCVNLYGGFTCVRPECPKPKHNTTYMKTSAYQCERTPCHVGSAACLEAPHSVSFHYIGVQSQLPVPRVLFTMTAPRSPGDGQRFTITRGKGQRGLEVRQAGRHRGELILTKQLTGPAEIQVDVEMAEMSGQGFLGRHIFTVTLFVSQYPF</sequence>
<protein>
    <submittedName>
        <fullName evidence="15">Fibulin-7</fullName>
    </submittedName>
</protein>
<feature type="domain" description="EGF-like" evidence="13">
    <location>
        <begin position="169"/>
        <end position="210"/>
    </location>
</feature>
<dbReference type="InterPro" id="IPR035976">
    <property type="entry name" value="Sushi/SCR/CCP_sf"/>
</dbReference>
<dbReference type="OrthoDB" id="4062651at2759"/>
<dbReference type="EMBL" id="KV968767">
    <property type="protein sequence ID" value="PIO16262.1"/>
    <property type="molecule type" value="Genomic_DNA"/>
</dbReference>
<evidence type="ECO:0000256" key="11">
    <source>
        <dbReference type="PROSITE-ProRule" id="PRU00302"/>
    </source>
</evidence>
<dbReference type="CDD" id="cd00054">
    <property type="entry name" value="EGF_CA"/>
    <property type="match status" value="2"/>
</dbReference>
<dbReference type="SMART" id="SM00179">
    <property type="entry name" value="EGF_CA"/>
    <property type="match status" value="2"/>
</dbReference>
<dbReference type="InterPro" id="IPR009030">
    <property type="entry name" value="Growth_fac_rcpt_cys_sf"/>
</dbReference>
<dbReference type="AlphaFoldDB" id="A0A2G9QKV9"/>
<keyword evidence="8 11" id="KW-1015">Disulfide bond</keyword>
<evidence type="ECO:0000256" key="1">
    <source>
        <dbReference type="ARBA" id="ARBA00004498"/>
    </source>
</evidence>
<keyword evidence="11" id="KW-0768">Sushi</keyword>
<comment type="similarity">
    <text evidence="2">Belongs to the fibulin family.</text>
</comment>
<evidence type="ECO:0000256" key="5">
    <source>
        <dbReference type="ARBA" id="ARBA00022536"/>
    </source>
</evidence>
<dbReference type="InterPro" id="IPR001881">
    <property type="entry name" value="EGF-like_Ca-bd_dom"/>
</dbReference>
<evidence type="ECO:0000256" key="12">
    <source>
        <dbReference type="SAM" id="SignalP"/>
    </source>
</evidence>
<evidence type="ECO:0000256" key="2">
    <source>
        <dbReference type="ARBA" id="ARBA00006127"/>
    </source>
</evidence>
<evidence type="ECO:0000256" key="3">
    <source>
        <dbReference type="ARBA" id="ARBA00022525"/>
    </source>
</evidence>
<evidence type="ECO:0000256" key="9">
    <source>
        <dbReference type="ARBA" id="ARBA00023180"/>
    </source>
</evidence>
<comment type="caution">
    <text evidence="10">Lacks conserved residue(s) required for the propagation of feature annotation.</text>
</comment>
<keyword evidence="9" id="KW-0325">Glycoprotein</keyword>
<dbReference type="GO" id="GO:0005509">
    <property type="term" value="F:calcium ion binding"/>
    <property type="evidence" value="ECO:0007669"/>
    <property type="project" value="InterPro"/>
</dbReference>
<dbReference type="PANTHER" id="PTHR24034:SF206">
    <property type="entry name" value="FIBULIN-7-LIKE"/>
    <property type="match status" value="1"/>
</dbReference>
<dbReference type="Gene3D" id="2.10.70.10">
    <property type="entry name" value="Complement Module, domain 1"/>
    <property type="match status" value="1"/>
</dbReference>
<evidence type="ECO:0000256" key="6">
    <source>
        <dbReference type="ARBA" id="ARBA00022729"/>
    </source>
</evidence>
<evidence type="ECO:0000256" key="10">
    <source>
        <dbReference type="PROSITE-ProRule" id="PRU00076"/>
    </source>
</evidence>
<feature type="signal peptide" evidence="12">
    <location>
        <begin position="1"/>
        <end position="20"/>
    </location>
</feature>
<evidence type="ECO:0000259" key="14">
    <source>
        <dbReference type="PROSITE" id="PS50923"/>
    </source>
</evidence>
<gene>
    <name evidence="15" type="ORF">AB205_0156650</name>
</gene>
<dbReference type="InterPro" id="IPR018097">
    <property type="entry name" value="EGF_Ca-bd_CS"/>
</dbReference>
<keyword evidence="4" id="KW-0272">Extracellular matrix</keyword>
<dbReference type="PROSITE" id="PS50923">
    <property type="entry name" value="SUSHI"/>
    <property type="match status" value="1"/>
</dbReference>
<evidence type="ECO:0000313" key="15">
    <source>
        <dbReference type="EMBL" id="PIO16262.1"/>
    </source>
</evidence>
<evidence type="ECO:0000256" key="7">
    <source>
        <dbReference type="ARBA" id="ARBA00022737"/>
    </source>
</evidence>
<dbReference type="FunFam" id="2.10.25.10:FF:000014">
    <property type="entry name" value="Latent-transforming growth factor beta-binding protein 3"/>
    <property type="match status" value="1"/>
</dbReference>
<dbReference type="PANTHER" id="PTHR24034">
    <property type="entry name" value="EGF-LIKE DOMAIN-CONTAINING PROTEIN"/>
    <property type="match status" value="1"/>
</dbReference>
<dbReference type="CDD" id="cd00033">
    <property type="entry name" value="CCP"/>
    <property type="match status" value="1"/>
</dbReference>
<dbReference type="Pfam" id="PF00084">
    <property type="entry name" value="Sushi"/>
    <property type="match status" value="1"/>
</dbReference>
<keyword evidence="5 10" id="KW-0245">EGF-like domain</keyword>
<dbReference type="SUPFAM" id="SSF57184">
    <property type="entry name" value="Growth factor receptor domain"/>
    <property type="match status" value="1"/>
</dbReference>
<dbReference type="InterPro" id="IPR026823">
    <property type="entry name" value="cEGF"/>
</dbReference>
<dbReference type="Gene3D" id="2.10.25.10">
    <property type="entry name" value="Laminin"/>
    <property type="match status" value="2"/>
</dbReference>
<accession>A0A2G9QKV9</accession>
<reference evidence="16" key="1">
    <citation type="journal article" date="2017" name="Nat. Commun.">
        <title>The North American bullfrog draft genome provides insight into hormonal regulation of long noncoding RNA.</title>
        <authorList>
            <person name="Hammond S.A."/>
            <person name="Warren R.L."/>
            <person name="Vandervalk B.P."/>
            <person name="Kucuk E."/>
            <person name="Khan H."/>
            <person name="Gibb E.A."/>
            <person name="Pandoh P."/>
            <person name="Kirk H."/>
            <person name="Zhao Y."/>
            <person name="Jones M."/>
            <person name="Mungall A.J."/>
            <person name="Coope R."/>
            <person name="Pleasance S."/>
            <person name="Moore R.A."/>
            <person name="Holt R.A."/>
            <person name="Round J.M."/>
            <person name="Ohora S."/>
            <person name="Walle B.V."/>
            <person name="Veldhoen N."/>
            <person name="Helbing C.C."/>
            <person name="Birol I."/>
        </authorList>
    </citation>
    <scope>NUCLEOTIDE SEQUENCE [LARGE SCALE GENOMIC DNA]</scope>
</reference>
<name>A0A2G9QKV9_AQUCT</name>
<evidence type="ECO:0000259" key="13">
    <source>
        <dbReference type="PROSITE" id="PS50026"/>
    </source>
</evidence>